<dbReference type="KEGG" id="msil:METEAL_32300"/>
<evidence type="ECO:0000313" key="3">
    <source>
        <dbReference type="Proteomes" id="UP001238179"/>
    </source>
</evidence>
<reference evidence="3" key="1">
    <citation type="journal article" date="2023" name="Int. J. Syst. Evol. Microbiol.">
        <title>Mesoterricola silvestris gen. nov., sp. nov., Mesoterricola sediminis sp. nov., Geothrix oryzae sp. nov., Geothrix edaphica sp. nov., Geothrix rubra sp. nov., and Geothrix limicola sp. nov., six novel members of Acidobacteriota isolated from soils.</title>
        <authorList>
            <person name="Itoh H."/>
            <person name="Sugisawa Y."/>
            <person name="Mise K."/>
            <person name="Xu Z."/>
            <person name="Kuniyasu M."/>
            <person name="Ushijima N."/>
            <person name="Kawano K."/>
            <person name="Kobayashi E."/>
            <person name="Shiratori Y."/>
            <person name="Masuda Y."/>
            <person name="Senoo K."/>
        </authorList>
    </citation>
    <scope>NUCLEOTIDE SEQUENCE [LARGE SCALE GENOMIC DNA]</scope>
    <source>
        <strain evidence="3">W79</strain>
    </source>
</reference>
<proteinExistence type="predicted"/>
<dbReference type="EMBL" id="AP027080">
    <property type="protein sequence ID" value="BDU74056.1"/>
    <property type="molecule type" value="Genomic_DNA"/>
</dbReference>
<name>A0AA48GY74_9BACT</name>
<keyword evidence="3" id="KW-1185">Reference proteome</keyword>
<evidence type="ECO:0000313" key="2">
    <source>
        <dbReference type="EMBL" id="BDU74056.1"/>
    </source>
</evidence>
<organism evidence="2 3">
    <name type="scientific">Mesoterricola silvestris</name>
    <dbReference type="NCBI Taxonomy" id="2927979"/>
    <lineage>
        <taxon>Bacteria</taxon>
        <taxon>Pseudomonadati</taxon>
        <taxon>Acidobacteriota</taxon>
        <taxon>Holophagae</taxon>
        <taxon>Holophagales</taxon>
        <taxon>Holophagaceae</taxon>
        <taxon>Mesoterricola</taxon>
    </lineage>
</organism>
<gene>
    <name evidence="2" type="ORF">METEAL_32300</name>
</gene>
<dbReference type="SMART" id="SM00953">
    <property type="entry name" value="RES"/>
    <property type="match status" value="1"/>
</dbReference>
<feature type="domain" description="RES" evidence="1">
    <location>
        <begin position="74"/>
        <end position="201"/>
    </location>
</feature>
<sequence>MRRAALDGQPSWRVIAARHPPITLFELVASREDFEALYELEAAFSPHYDEITLLQYLPRSKWVFGPGSGYIMAPFAYLTSSRFTDGTFGVYYAAMDEETAIREVAFHRGIFMSRTHEPASALEEQILIARISGELVDIRGQQASQPTLYAPDPLAYGPAQAFGASLRGAGETGIAFSSVRNAGGECVGIFRPRAVKECHQVRPLRYVWDGAKIAGWA</sequence>
<protein>
    <recommendedName>
        <fullName evidence="1">RES domain-containing protein</fullName>
    </recommendedName>
</protein>
<evidence type="ECO:0000259" key="1">
    <source>
        <dbReference type="SMART" id="SM00953"/>
    </source>
</evidence>
<accession>A0AA48GY74</accession>
<dbReference type="InterPro" id="IPR014914">
    <property type="entry name" value="RES_dom"/>
</dbReference>
<dbReference type="RefSeq" id="WP_316412727.1">
    <property type="nucleotide sequence ID" value="NZ_AP027080.1"/>
</dbReference>
<dbReference type="AlphaFoldDB" id="A0AA48GY74"/>
<dbReference type="Pfam" id="PF08808">
    <property type="entry name" value="RES"/>
    <property type="match status" value="1"/>
</dbReference>
<dbReference type="Proteomes" id="UP001238179">
    <property type="component" value="Chromosome"/>
</dbReference>